<reference evidence="1 2" key="1">
    <citation type="journal article" date="2018" name="Sci. Rep.">
        <title>Genomic signatures of local adaptation to the degree of environmental predictability in rotifers.</title>
        <authorList>
            <person name="Franch-Gras L."/>
            <person name="Hahn C."/>
            <person name="Garcia-Roger E.M."/>
            <person name="Carmona M.J."/>
            <person name="Serra M."/>
            <person name="Gomez A."/>
        </authorList>
    </citation>
    <scope>NUCLEOTIDE SEQUENCE [LARGE SCALE GENOMIC DNA]</scope>
    <source>
        <strain evidence="1">HYR1</strain>
    </source>
</reference>
<dbReference type="Proteomes" id="UP000276133">
    <property type="component" value="Unassembled WGS sequence"/>
</dbReference>
<gene>
    <name evidence="1" type="ORF">BpHYR1_034145</name>
</gene>
<dbReference type="AlphaFoldDB" id="A0A3M7S679"/>
<evidence type="ECO:0000313" key="1">
    <source>
        <dbReference type="EMBL" id="RNA31333.1"/>
    </source>
</evidence>
<keyword evidence="2" id="KW-1185">Reference proteome</keyword>
<dbReference type="EMBL" id="REGN01001953">
    <property type="protein sequence ID" value="RNA31333.1"/>
    <property type="molecule type" value="Genomic_DNA"/>
</dbReference>
<proteinExistence type="predicted"/>
<accession>A0A3M7S679</accession>
<evidence type="ECO:0000313" key="2">
    <source>
        <dbReference type="Proteomes" id="UP000276133"/>
    </source>
</evidence>
<sequence>MDNIQQRLGDQYAEDFYFFWTWCSVELKRGGQVALDGVQITRLLLSFVATRSLGHVAGN</sequence>
<name>A0A3M7S679_BRAPC</name>
<protein>
    <submittedName>
        <fullName evidence="1">Uncharacterized protein</fullName>
    </submittedName>
</protein>
<comment type="caution">
    <text evidence="1">The sequence shown here is derived from an EMBL/GenBank/DDBJ whole genome shotgun (WGS) entry which is preliminary data.</text>
</comment>
<organism evidence="1 2">
    <name type="scientific">Brachionus plicatilis</name>
    <name type="common">Marine rotifer</name>
    <name type="synonym">Brachionus muelleri</name>
    <dbReference type="NCBI Taxonomy" id="10195"/>
    <lineage>
        <taxon>Eukaryota</taxon>
        <taxon>Metazoa</taxon>
        <taxon>Spiralia</taxon>
        <taxon>Gnathifera</taxon>
        <taxon>Rotifera</taxon>
        <taxon>Eurotatoria</taxon>
        <taxon>Monogononta</taxon>
        <taxon>Pseudotrocha</taxon>
        <taxon>Ploima</taxon>
        <taxon>Brachionidae</taxon>
        <taxon>Brachionus</taxon>
    </lineage>
</organism>